<evidence type="ECO:0000256" key="6">
    <source>
        <dbReference type="SAM" id="Coils"/>
    </source>
</evidence>
<proteinExistence type="predicted"/>
<dbReference type="PANTHER" id="PTHR43642">
    <property type="entry name" value="HYBRID SIGNAL TRANSDUCTION HISTIDINE KINASE G"/>
    <property type="match status" value="1"/>
</dbReference>
<dbReference type="Gene3D" id="1.20.5.1930">
    <property type="match status" value="1"/>
</dbReference>
<evidence type="ECO:0000259" key="7">
    <source>
        <dbReference type="PROSITE" id="PS50011"/>
    </source>
</evidence>
<dbReference type="Gene3D" id="3.40.50.300">
    <property type="entry name" value="P-loop containing nucleotide triphosphate hydrolases"/>
    <property type="match status" value="1"/>
</dbReference>
<dbReference type="SUPFAM" id="SSF56112">
    <property type="entry name" value="Protein kinase-like (PK-like)"/>
    <property type="match status" value="1"/>
</dbReference>
<dbReference type="SMART" id="SM00065">
    <property type="entry name" value="GAF"/>
    <property type="match status" value="1"/>
</dbReference>
<gene>
    <name evidence="9" type="ORF">FPZ45_08300</name>
</gene>
<evidence type="ECO:0000256" key="4">
    <source>
        <dbReference type="ARBA" id="ARBA00022840"/>
    </source>
</evidence>
<organism evidence="9 10">
    <name type="scientific">Cohnella terricola</name>
    <dbReference type="NCBI Taxonomy" id="1289167"/>
    <lineage>
        <taxon>Bacteria</taxon>
        <taxon>Bacillati</taxon>
        <taxon>Bacillota</taxon>
        <taxon>Bacilli</taxon>
        <taxon>Bacillales</taxon>
        <taxon>Paenibacillaceae</taxon>
        <taxon>Cohnella</taxon>
    </lineage>
</organism>
<dbReference type="InterPro" id="IPR029016">
    <property type="entry name" value="GAF-like_dom_sf"/>
</dbReference>
<dbReference type="GO" id="GO:0016020">
    <property type="term" value="C:membrane"/>
    <property type="evidence" value="ECO:0007669"/>
    <property type="project" value="InterPro"/>
</dbReference>
<evidence type="ECO:0000259" key="8">
    <source>
        <dbReference type="PROSITE" id="PS50109"/>
    </source>
</evidence>
<dbReference type="RefSeq" id="WP_144700189.1">
    <property type="nucleotide sequence ID" value="NZ_VNJJ01000004.1"/>
</dbReference>
<name>A0A559JMQ5_9BACL</name>
<evidence type="ECO:0000256" key="1">
    <source>
        <dbReference type="ARBA" id="ARBA00022679"/>
    </source>
</evidence>
<comment type="caution">
    <text evidence="9">The sequence shown here is derived from an EMBL/GenBank/DDBJ whole genome shotgun (WGS) entry which is preliminary data.</text>
</comment>
<dbReference type="InterPro" id="IPR000719">
    <property type="entry name" value="Prot_kinase_dom"/>
</dbReference>
<dbReference type="EMBL" id="VNJJ01000004">
    <property type="protein sequence ID" value="TVY01146.1"/>
    <property type="molecule type" value="Genomic_DNA"/>
</dbReference>
<feature type="coiled-coil region" evidence="6">
    <location>
        <begin position="1533"/>
        <end position="1586"/>
    </location>
</feature>
<evidence type="ECO:0000256" key="3">
    <source>
        <dbReference type="ARBA" id="ARBA00022777"/>
    </source>
</evidence>
<dbReference type="Proteomes" id="UP000316330">
    <property type="component" value="Unassembled WGS sequence"/>
</dbReference>
<dbReference type="GO" id="GO:0000155">
    <property type="term" value="F:phosphorelay sensor kinase activity"/>
    <property type="evidence" value="ECO:0007669"/>
    <property type="project" value="InterPro"/>
</dbReference>
<reference evidence="9 10" key="1">
    <citation type="submission" date="2019-07" db="EMBL/GenBank/DDBJ databases">
        <authorList>
            <person name="Kim J."/>
        </authorList>
    </citation>
    <scope>NUCLEOTIDE SEQUENCE [LARGE SCALE GENOMIC DNA]</scope>
    <source>
        <strain evidence="9 10">G13</strain>
    </source>
</reference>
<dbReference type="Pfam" id="PF13191">
    <property type="entry name" value="AAA_16"/>
    <property type="match status" value="1"/>
</dbReference>
<dbReference type="InterPro" id="IPR003018">
    <property type="entry name" value="GAF"/>
</dbReference>
<dbReference type="GO" id="GO:0046983">
    <property type="term" value="F:protein dimerization activity"/>
    <property type="evidence" value="ECO:0007669"/>
    <property type="project" value="InterPro"/>
</dbReference>
<keyword evidence="1" id="KW-0808">Transferase</keyword>
<dbReference type="Gene3D" id="3.30.565.10">
    <property type="entry name" value="Histidine kinase-like ATPase, C-terminal domain"/>
    <property type="match status" value="1"/>
</dbReference>
<dbReference type="CDD" id="cd16917">
    <property type="entry name" value="HATPase_UhpB-NarQ-NarX-like"/>
    <property type="match status" value="1"/>
</dbReference>
<sequence length="1705" mass="194165">MSEHFIDYAWERDGNLKLHGYSTIEQLGSLEDCVFYRLWSDKEGSSVIAKTTRDPYPDGKTAQSLRDEYERLKRIGSQGALEALGIEEVADRPVVLLKDIGGDLMNALVPSRDPSLPLADLVRVAVSAADSLMRLHREDLVLLGISPSYLWVNVETGEAKFADIRNSSNDRETDAYVPFIDCPRSLQPYLSPEQTGRTGNEPDYRSDLYSLGMTLYEWISGSLPFQRERESDIVYRHLAVAPQLLHREFPGIPETLSRIIGKCLEKSPESRYMSVYGLKLDLENFLAGIEGTGEAPGFEPGERDVPRRFRFPTELYGRIAEREQLYQALDRARSGATEMFEIQGVGGIGKTFFVRETLKEIIHVAGKLATGKFDSNRNALPYGAWIQVIEELTSELLTASTLEIEVWKLRMLKVLEGYGRLLIERVPRLELLIGPQPEVPSLPPVEAKRRFHLILSRFLQVFAWRDRPLVLFLDDLQWADEESLHYLADFLEDRETKHALIVLAYRDEELSAGIALPQLRERLAVRKAGWTSIRLEALGERETEALLYDALRGEREIYGELASMLLRKTAGNPFFLKRFLQDLLDSRAVQFDEDAGRWIWDTSRILEMSVAEDAASYLAKKLAHLPGTLIRTLSRAAFLGNTFGTEQLKSLVGLDEGAFAEALDTAVREGLLQADNRDRGVFRFQHDRIQQAAYEFVSEEERIGLHYRIGMEKLRNFNEAADFDDFGAVHHLNRAAEKFVEERERRELANLNLRAGLKAKQSTAYETALGYIARAMDMLAEASWDEDYELMFLVYRERAELEYLCLHFDEAKTRMGLLLGKAKNKLDQAVIYNLMIQLEASLDNRGEVIELARRTLALLNVDIPARLGRSRLIRQMLRVRRKLRRHSGDTIAKLPPMTDETSKIAMKTLDLGTGALFQEDKNGWLAYTLTMVELTLERGRAPESCIGFIGYALIQYSVFHRMEETYRWGILAWELSKPYPLLLVKTLSVFQICSDSWRKYDREMLDVFSRYSGKVGLESGDIWQGNQSVLIDCVTRFNLGCPIPAVYERLLEHAGEFRRHKNDVIWKEATMFAAMLVRLSGYRAPGDLYPIEEVEQENYTAGSAHLEELSSVCDYIYGYIFEDYAKAEEALKKVADLTERRKDKAENALLDTYEALVWLQRYETLPAEERGERWSAIRTRRNRMRKYARRCPENYLHKLFLIDAEIARLKGKHRRAEELYAKSIEAAEASGHIHDLAIAAECCGKHGLSQGKSHQAKVYLTQAYETYQQWGAYLKIEQMEKKYATLLKLKPETGLDRIDYLSVVQSVQAISGEMEMDSLLNRLMRIMLHNSGAEFGALLFDYEGSWVVEAYGTLEDLRIAPVPVDSVPVEQHDEMPAAVVVYAARTGETVILHDAAREGMFARNPYISNKGVRSVLCLPIWHQNKMISLLYLENKLSPNVFTPQRLEHVKLLASQCAISIANAKLFTGIRELRNNLEKQVEERTRSLERAMLETSAALAEASVYEERNRIAQEIHDIVGHTLTSTVIQIEAGKRLLLKDADEAVNRLKEAQDLVRHSLNEIRGSVHMLKQDKYADLEAQIRQLIEETERNAGVSIRADIDPIPELSAAHRKTIYHALQEGLTNGIRHGSSTEFRFGLRDVGQIIRFRLDNYGKGTDKIVPGFGLKAMRDRVEQLGGSLSVESGSGEGFRLLIELPYSALRTEDNQ</sequence>
<keyword evidence="2" id="KW-0547">Nucleotide-binding</keyword>
<evidence type="ECO:0000313" key="9">
    <source>
        <dbReference type="EMBL" id="TVY01146.1"/>
    </source>
</evidence>
<keyword evidence="4" id="KW-0067">ATP-binding</keyword>
<keyword evidence="3" id="KW-0418">Kinase</keyword>
<dbReference type="InterPro" id="IPR011712">
    <property type="entry name" value="Sig_transdc_His_kin_sub3_dim/P"/>
</dbReference>
<dbReference type="Pfam" id="PF07730">
    <property type="entry name" value="HisKA_3"/>
    <property type="match status" value="1"/>
</dbReference>
<dbReference type="PROSITE" id="PS50109">
    <property type="entry name" value="HIS_KIN"/>
    <property type="match status" value="1"/>
</dbReference>
<protein>
    <submittedName>
        <fullName evidence="9">AAA family ATPase</fullName>
    </submittedName>
</protein>
<dbReference type="InterPro" id="IPR036890">
    <property type="entry name" value="HATPase_C_sf"/>
</dbReference>
<accession>A0A559JMQ5</accession>
<evidence type="ECO:0000256" key="5">
    <source>
        <dbReference type="ARBA" id="ARBA00023012"/>
    </source>
</evidence>
<dbReference type="InterPro" id="IPR053159">
    <property type="entry name" value="Hybrid_Histidine_Kinase"/>
</dbReference>
<dbReference type="InterPro" id="IPR027417">
    <property type="entry name" value="P-loop_NTPase"/>
</dbReference>
<keyword evidence="5" id="KW-0902">Two-component regulatory system</keyword>
<feature type="domain" description="Histidine kinase" evidence="8">
    <location>
        <begin position="1517"/>
        <end position="1698"/>
    </location>
</feature>
<dbReference type="Pfam" id="PF01590">
    <property type="entry name" value="GAF"/>
    <property type="match status" value="1"/>
</dbReference>
<evidence type="ECO:0000313" key="10">
    <source>
        <dbReference type="Proteomes" id="UP000316330"/>
    </source>
</evidence>
<evidence type="ECO:0000256" key="2">
    <source>
        <dbReference type="ARBA" id="ARBA00022741"/>
    </source>
</evidence>
<dbReference type="PROSITE" id="PS50011">
    <property type="entry name" value="PROTEIN_KINASE_DOM"/>
    <property type="match status" value="1"/>
</dbReference>
<dbReference type="SUPFAM" id="SSF52540">
    <property type="entry name" value="P-loop containing nucleoside triphosphate hydrolases"/>
    <property type="match status" value="1"/>
</dbReference>
<dbReference type="Gene3D" id="3.30.450.40">
    <property type="match status" value="1"/>
</dbReference>
<dbReference type="PANTHER" id="PTHR43642:SF1">
    <property type="entry name" value="HYBRID SIGNAL TRANSDUCTION HISTIDINE KINASE G"/>
    <property type="match status" value="1"/>
</dbReference>
<dbReference type="SUPFAM" id="SSF55874">
    <property type="entry name" value="ATPase domain of HSP90 chaperone/DNA topoisomerase II/histidine kinase"/>
    <property type="match status" value="1"/>
</dbReference>
<dbReference type="InterPro" id="IPR005467">
    <property type="entry name" value="His_kinase_dom"/>
</dbReference>
<dbReference type="Pfam" id="PF00069">
    <property type="entry name" value="Pkinase"/>
    <property type="match status" value="1"/>
</dbReference>
<keyword evidence="10" id="KW-1185">Reference proteome</keyword>
<dbReference type="SUPFAM" id="SSF55781">
    <property type="entry name" value="GAF domain-like"/>
    <property type="match status" value="1"/>
</dbReference>
<dbReference type="InterPro" id="IPR011009">
    <property type="entry name" value="Kinase-like_dom_sf"/>
</dbReference>
<feature type="domain" description="Protein kinase" evidence="7">
    <location>
        <begin position="21"/>
        <end position="286"/>
    </location>
</feature>
<dbReference type="InterPro" id="IPR041664">
    <property type="entry name" value="AAA_16"/>
</dbReference>
<dbReference type="OrthoDB" id="9801841at2"/>
<dbReference type="Gene3D" id="1.10.510.10">
    <property type="entry name" value="Transferase(Phosphotransferase) domain 1"/>
    <property type="match status" value="1"/>
</dbReference>
<dbReference type="GO" id="GO:0005524">
    <property type="term" value="F:ATP binding"/>
    <property type="evidence" value="ECO:0007669"/>
    <property type="project" value="UniProtKB-KW"/>
</dbReference>
<keyword evidence="6" id="KW-0175">Coiled coil</keyword>
<dbReference type="SMART" id="SM00220">
    <property type="entry name" value="S_TKc"/>
    <property type="match status" value="1"/>
</dbReference>